<evidence type="ECO:0000313" key="3">
    <source>
        <dbReference type="EMBL" id="QEG00655.1"/>
    </source>
</evidence>
<sequence precursor="true">MIHRIVLAFVSAAAVLLVAPRADAEVSVTISKMHLCCGACVKGVEGALEKVEGASVKADQKSGTAVLTAEDAKTARRALGAIARAGFHGDTDHAKLKIKDNSGVKQGTTKRLELVGIHNCCAGCNKAIKAAIASVEGVQADTAKAKRKTLVVEGEFDGLALVQALNKAGFHVRAKGAAQEAAAKRKQKADGDNTDQ</sequence>
<dbReference type="GO" id="GO:0046872">
    <property type="term" value="F:metal ion binding"/>
    <property type="evidence" value="ECO:0007669"/>
    <property type="project" value="InterPro"/>
</dbReference>
<keyword evidence="1" id="KW-0732">Signal</keyword>
<keyword evidence="4" id="KW-1185">Reference proteome</keyword>
<evidence type="ECO:0000256" key="1">
    <source>
        <dbReference type="SAM" id="SignalP"/>
    </source>
</evidence>
<feature type="domain" description="HMA" evidence="2">
    <location>
        <begin position="108"/>
        <end position="173"/>
    </location>
</feature>
<feature type="domain" description="HMA" evidence="2">
    <location>
        <begin position="24"/>
        <end position="90"/>
    </location>
</feature>
<protein>
    <submittedName>
        <fullName evidence="3">Copper exporting ATPase</fullName>
    </submittedName>
</protein>
<feature type="signal peptide" evidence="1">
    <location>
        <begin position="1"/>
        <end position="24"/>
    </location>
</feature>
<dbReference type="KEGG" id="smam:Mal15_47260"/>
<reference evidence="3 4" key="1">
    <citation type="submission" date="2019-02" db="EMBL/GenBank/DDBJ databases">
        <title>Planctomycetal bacteria perform biofilm scaping via a novel small molecule.</title>
        <authorList>
            <person name="Jeske O."/>
            <person name="Boedeker C."/>
            <person name="Wiegand S."/>
            <person name="Breitling P."/>
            <person name="Kallscheuer N."/>
            <person name="Jogler M."/>
            <person name="Rohde M."/>
            <person name="Petersen J."/>
            <person name="Medema M.H."/>
            <person name="Surup F."/>
            <person name="Jogler C."/>
        </authorList>
    </citation>
    <scope>NUCLEOTIDE SEQUENCE [LARGE SCALE GENOMIC DNA]</scope>
    <source>
        <strain evidence="3 4">Mal15</strain>
    </source>
</reference>
<name>A0A5B9MLZ6_9BACT</name>
<gene>
    <name evidence="3" type="ORF">Mal15_47260</name>
</gene>
<accession>A0A5B9MLZ6</accession>
<dbReference type="PROSITE" id="PS50846">
    <property type="entry name" value="HMA_2"/>
    <property type="match status" value="2"/>
</dbReference>
<dbReference type="Proteomes" id="UP000321353">
    <property type="component" value="Chromosome"/>
</dbReference>
<dbReference type="Gene3D" id="3.30.70.100">
    <property type="match status" value="2"/>
</dbReference>
<dbReference type="EMBL" id="CP036264">
    <property type="protein sequence ID" value="QEG00655.1"/>
    <property type="molecule type" value="Genomic_DNA"/>
</dbReference>
<organism evidence="3 4">
    <name type="scientific">Stieleria maiorica</name>
    <dbReference type="NCBI Taxonomy" id="2795974"/>
    <lineage>
        <taxon>Bacteria</taxon>
        <taxon>Pseudomonadati</taxon>
        <taxon>Planctomycetota</taxon>
        <taxon>Planctomycetia</taxon>
        <taxon>Pirellulales</taxon>
        <taxon>Pirellulaceae</taxon>
        <taxon>Stieleria</taxon>
    </lineage>
</organism>
<dbReference type="RefSeq" id="WP_233902969.1">
    <property type="nucleotide sequence ID" value="NZ_CP036264.1"/>
</dbReference>
<dbReference type="CDD" id="cd00371">
    <property type="entry name" value="HMA"/>
    <property type="match status" value="2"/>
</dbReference>
<dbReference type="InterPro" id="IPR006121">
    <property type="entry name" value="HMA_dom"/>
</dbReference>
<dbReference type="SUPFAM" id="SSF55008">
    <property type="entry name" value="HMA, heavy metal-associated domain"/>
    <property type="match status" value="2"/>
</dbReference>
<dbReference type="AlphaFoldDB" id="A0A5B9MLZ6"/>
<proteinExistence type="predicted"/>
<evidence type="ECO:0000313" key="4">
    <source>
        <dbReference type="Proteomes" id="UP000321353"/>
    </source>
</evidence>
<evidence type="ECO:0000259" key="2">
    <source>
        <dbReference type="PROSITE" id="PS50846"/>
    </source>
</evidence>
<feature type="chain" id="PRO_5022810403" evidence="1">
    <location>
        <begin position="25"/>
        <end position="196"/>
    </location>
</feature>
<dbReference type="InterPro" id="IPR036163">
    <property type="entry name" value="HMA_dom_sf"/>
</dbReference>
<dbReference type="Pfam" id="PF00403">
    <property type="entry name" value="HMA"/>
    <property type="match status" value="1"/>
</dbReference>